<comment type="caution">
    <text evidence="4">The sequence shown here is derived from an EMBL/GenBank/DDBJ whole genome shotgun (WGS) entry which is preliminary data.</text>
</comment>
<dbReference type="PANTHER" id="PTHR43775">
    <property type="entry name" value="FATTY ACID SYNTHASE"/>
    <property type="match status" value="1"/>
</dbReference>
<feature type="non-terminal residue" evidence="4">
    <location>
        <position position="80"/>
    </location>
</feature>
<organism evidence="4">
    <name type="scientific">Streptomyces sp. SID7499</name>
    <dbReference type="NCBI Taxonomy" id="2706086"/>
    <lineage>
        <taxon>Bacteria</taxon>
        <taxon>Bacillati</taxon>
        <taxon>Actinomycetota</taxon>
        <taxon>Actinomycetes</taxon>
        <taxon>Kitasatosporales</taxon>
        <taxon>Streptomycetaceae</taxon>
        <taxon>Streptomyces</taxon>
    </lineage>
</organism>
<dbReference type="InterPro" id="IPR014043">
    <property type="entry name" value="Acyl_transferase_dom"/>
</dbReference>
<dbReference type="InterPro" id="IPR016035">
    <property type="entry name" value="Acyl_Trfase/lysoPLipase"/>
</dbReference>
<accession>A0A6G3XJE2</accession>
<evidence type="ECO:0000256" key="2">
    <source>
        <dbReference type="ARBA" id="ARBA00023268"/>
    </source>
</evidence>
<evidence type="ECO:0000313" key="4">
    <source>
        <dbReference type="EMBL" id="NEE17784.1"/>
    </source>
</evidence>
<dbReference type="EMBL" id="JAAGMN010006939">
    <property type="protein sequence ID" value="NEE17784.1"/>
    <property type="molecule type" value="Genomic_DNA"/>
</dbReference>
<evidence type="ECO:0000256" key="1">
    <source>
        <dbReference type="ARBA" id="ARBA00022679"/>
    </source>
</evidence>
<dbReference type="Pfam" id="PF00698">
    <property type="entry name" value="Acyl_transf_1"/>
    <property type="match status" value="1"/>
</dbReference>
<dbReference type="InterPro" id="IPR001227">
    <property type="entry name" value="Ac_transferase_dom_sf"/>
</dbReference>
<keyword evidence="2" id="KW-0511">Multifunctional enzyme</keyword>
<gene>
    <name evidence="4" type="ORF">G3M58_66400</name>
</gene>
<dbReference type="Gene3D" id="3.40.366.10">
    <property type="entry name" value="Malonyl-Coenzyme A Acyl Carrier Protein, domain 2"/>
    <property type="match status" value="1"/>
</dbReference>
<reference evidence="4" key="1">
    <citation type="submission" date="2020-01" db="EMBL/GenBank/DDBJ databases">
        <title>Insect and environment-associated Actinomycetes.</title>
        <authorList>
            <person name="Currrie C."/>
            <person name="Chevrette M."/>
            <person name="Carlson C."/>
            <person name="Stubbendieck R."/>
            <person name="Wendt-Pienkowski E."/>
        </authorList>
    </citation>
    <scope>NUCLEOTIDE SEQUENCE</scope>
    <source>
        <strain evidence="4">SID7499</strain>
    </source>
</reference>
<evidence type="ECO:0000259" key="3">
    <source>
        <dbReference type="Pfam" id="PF00698"/>
    </source>
</evidence>
<dbReference type="AlphaFoldDB" id="A0A6G3XJE2"/>
<proteinExistence type="predicted"/>
<dbReference type="InterPro" id="IPR050091">
    <property type="entry name" value="PKS_NRPS_Biosynth_Enz"/>
</dbReference>
<protein>
    <submittedName>
        <fullName evidence="4">Acyltransferase domain-containing protein</fullName>
    </submittedName>
</protein>
<keyword evidence="1 4" id="KW-0808">Transferase</keyword>
<sequence>HTLAHRRQHLPERLSVAYTSRASLDEALAAHGRGETHPRVVRGRARDAADRRLVWVFTGMGPQWWGMGRQLLEEEPVFRD</sequence>
<dbReference type="SUPFAM" id="SSF52151">
    <property type="entry name" value="FabD/lysophospholipase-like"/>
    <property type="match status" value="1"/>
</dbReference>
<keyword evidence="4" id="KW-0012">Acyltransferase</keyword>
<dbReference type="GO" id="GO:0004312">
    <property type="term" value="F:fatty acid synthase activity"/>
    <property type="evidence" value="ECO:0007669"/>
    <property type="project" value="TreeGrafter"/>
</dbReference>
<dbReference type="PANTHER" id="PTHR43775:SF51">
    <property type="entry name" value="INACTIVE PHENOLPHTHIOCEROL SYNTHESIS POLYKETIDE SYNTHASE TYPE I PKS1-RELATED"/>
    <property type="match status" value="1"/>
</dbReference>
<feature type="domain" description="Malonyl-CoA:ACP transacylase (MAT)" evidence="3">
    <location>
        <begin position="54"/>
        <end position="80"/>
    </location>
</feature>
<name>A0A6G3XJE2_9ACTN</name>
<dbReference type="GO" id="GO:0006633">
    <property type="term" value="P:fatty acid biosynthetic process"/>
    <property type="evidence" value="ECO:0007669"/>
    <property type="project" value="TreeGrafter"/>
</dbReference>
<feature type="non-terminal residue" evidence="4">
    <location>
        <position position="1"/>
    </location>
</feature>